<dbReference type="Proteomes" id="UP000198525">
    <property type="component" value="Unassembled WGS sequence"/>
</dbReference>
<evidence type="ECO:0000313" key="1">
    <source>
        <dbReference type="EMBL" id="SDJ80378.1"/>
    </source>
</evidence>
<proteinExistence type="predicted"/>
<reference evidence="1 2" key="1">
    <citation type="submission" date="2016-10" db="EMBL/GenBank/DDBJ databases">
        <authorList>
            <person name="de Groot N.N."/>
        </authorList>
    </citation>
    <scope>NUCLEOTIDE SEQUENCE [LARGE SCALE GENOMIC DNA]</scope>
    <source>
        <strain evidence="1 2">CGMCC 1.6133</strain>
    </source>
</reference>
<name>A0A1G8WPT7_9GAMM</name>
<accession>A0A1G8WPT7</accession>
<keyword evidence="2" id="KW-1185">Reference proteome</keyword>
<gene>
    <name evidence="1" type="ORF">SAMN04487954_10877</name>
</gene>
<protein>
    <submittedName>
        <fullName evidence="1">Uncharacterized protein</fullName>
    </submittedName>
</protein>
<dbReference type="AlphaFoldDB" id="A0A1G8WPT7"/>
<evidence type="ECO:0000313" key="2">
    <source>
        <dbReference type="Proteomes" id="UP000198525"/>
    </source>
</evidence>
<organism evidence="1 2">
    <name type="scientific">Billgrantia gudaonensis</name>
    <dbReference type="NCBI Taxonomy" id="376427"/>
    <lineage>
        <taxon>Bacteria</taxon>
        <taxon>Pseudomonadati</taxon>
        <taxon>Pseudomonadota</taxon>
        <taxon>Gammaproteobacteria</taxon>
        <taxon>Oceanospirillales</taxon>
        <taxon>Halomonadaceae</taxon>
        <taxon>Billgrantia</taxon>
    </lineage>
</organism>
<dbReference type="EMBL" id="FNES01000008">
    <property type="protein sequence ID" value="SDJ80378.1"/>
    <property type="molecule type" value="Genomic_DNA"/>
</dbReference>
<sequence>MTAPQRTGVARAKPDPVDASRDYGSARWFLGSHRTGAILAQAISGLYPTRKPPQCLPSTYTGTERSCMISPVSRL</sequence>